<dbReference type="InterPro" id="IPR000639">
    <property type="entry name" value="Epox_hydrolase-like"/>
</dbReference>
<evidence type="ECO:0000313" key="4">
    <source>
        <dbReference type="Proteomes" id="UP001141259"/>
    </source>
</evidence>
<dbReference type="RefSeq" id="WP_259624762.1">
    <property type="nucleotide sequence ID" value="NZ_JANYMP010000009.1"/>
</dbReference>
<dbReference type="Pfam" id="PF00561">
    <property type="entry name" value="Abhydrolase_1"/>
    <property type="match status" value="1"/>
</dbReference>
<protein>
    <submittedName>
        <fullName evidence="3">Alpha/beta hydrolase</fullName>
    </submittedName>
</protein>
<reference evidence="3" key="1">
    <citation type="submission" date="2022-08" db="EMBL/GenBank/DDBJ databases">
        <authorList>
            <person name="Tistechok S."/>
            <person name="Samborskyy M."/>
            <person name="Roman I."/>
        </authorList>
    </citation>
    <scope>NUCLEOTIDE SEQUENCE</scope>
    <source>
        <strain evidence="3">DSM 103496</strain>
    </source>
</reference>
<name>A0A9X2VPV6_9PSEU</name>
<dbReference type="PANTHER" id="PTHR43798:SF31">
    <property type="entry name" value="AB HYDROLASE SUPERFAMILY PROTEIN YCLE"/>
    <property type="match status" value="1"/>
</dbReference>
<keyword evidence="1 3" id="KW-0378">Hydrolase</keyword>
<dbReference type="AlphaFoldDB" id="A0A9X2VPV6"/>
<dbReference type="InterPro" id="IPR029058">
    <property type="entry name" value="AB_hydrolase_fold"/>
</dbReference>
<dbReference type="EMBL" id="JANYMP010000009">
    <property type="protein sequence ID" value="MCS7479258.1"/>
    <property type="molecule type" value="Genomic_DNA"/>
</dbReference>
<dbReference type="SUPFAM" id="SSF53474">
    <property type="entry name" value="alpha/beta-Hydrolases"/>
    <property type="match status" value="1"/>
</dbReference>
<dbReference type="GO" id="GO:0016020">
    <property type="term" value="C:membrane"/>
    <property type="evidence" value="ECO:0007669"/>
    <property type="project" value="TreeGrafter"/>
</dbReference>
<accession>A0A9X2VPV6</accession>
<dbReference type="Gene3D" id="3.40.50.1820">
    <property type="entry name" value="alpha/beta hydrolase"/>
    <property type="match status" value="1"/>
</dbReference>
<dbReference type="GO" id="GO:0016787">
    <property type="term" value="F:hydrolase activity"/>
    <property type="evidence" value="ECO:0007669"/>
    <property type="project" value="UniProtKB-KW"/>
</dbReference>
<sequence>MAVLSAPDGTSLVYTEIGEGPPLVCLPGGPMQDAAYLGDLGGPFGRRLVLLDPRGTGRSGTPADLTSCRCDRLVADVDALRVHLGLDRVDLLGHSAGANLAVTYAATHPDRVSGLVLVTPSTFAVGLTTTADHRRDVLRRRADEPWHDGVSTAFEQIVAGQGSDWDALVPFTYGRWDDAARAHHAAQEGRRNDEAAAAFRAEGAFSPEKTRAALATFPAPVLLIAGDLDMSVPPPVVAAFADLFPNARLHVQSGAGHFPWLDDPVRFAATIREFPAERPA</sequence>
<evidence type="ECO:0000259" key="2">
    <source>
        <dbReference type="Pfam" id="PF00561"/>
    </source>
</evidence>
<organism evidence="3 4">
    <name type="scientific">Umezawaea endophytica</name>
    <dbReference type="NCBI Taxonomy" id="1654476"/>
    <lineage>
        <taxon>Bacteria</taxon>
        <taxon>Bacillati</taxon>
        <taxon>Actinomycetota</taxon>
        <taxon>Actinomycetes</taxon>
        <taxon>Pseudonocardiales</taxon>
        <taxon>Pseudonocardiaceae</taxon>
        <taxon>Umezawaea</taxon>
    </lineage>
</organism>
<keyword evidence="4" id="KW-1185">Reference proteome</keyword>
<proteinExistence type="predicted"/>
<dbReference type="InterPro" id="IPR000073">
    <property type="entry name" value="AB_hydrolase_1"/>
</dbReference>
<dbReference type="PANTHER" id="PTHR43798">
    <property type="entry name" value="MONOACYLGLYCEROL LIPASE"/>
    <property type="match status" value="1"/>
</dbReference>
<dbReference type="PRINTS" id="PR00412">
    <property type="entry name" value="EPOXHYDRLASE"/>
</dbReference>
<dbReference type="PRINTS" id="PR00111">
    <property type="entry name" value="ABHYDROLASE"/>
</dbReference>
<dbReference type="InterPro" id="IPR050266">
    <property type="entry name" value="AB_hydrolase_sf"/>
</dbReference>
<dbReference type="Proteomes" id="UP001141259">
    <property type="component" value="Unassembled WGS sequence"/>
</dbReference>
<gene>
    <name evidence="3" type="ORF">NZH93_20545</name>
</gene>
<evidence type="ECO:0000256" key="1">
    <source>
        <dbReference type="ARBA" id="ARBA00022801"/>
    </source>
</evidence>
<feature type="domain" description="AB hydrolase-1" evidence="2">
    <location>
        <begin position="21"/>
        <end position="264"/>
    </location>
</feature>
<comment type="caution">
    <text evidence="3">The sequence shown here is derived from an EMBL/GenBank/DDBJ whole genome shotgun (WGS) entry which is preliminary data.</text>
</comment>
<evidence type="ECO:0000313" key="3">
    <source>
        <dbReference type="EMBL" id="MCS7479258.1"/>
    </source>
</evidence>